<name>A0A8H7DD47_9AGAR</name>
<dbReference type="AlphaFoldDB" id="A0A8H7DD47"/>
<gene>
    <name evidence="1" type="ORF">MSAN_00836100</name>
</gene>
<dbReference type="OrthoDB" id="3021333at2759"/>
<sequence>MSLNDVVHAVTIFRAPSKENFEAQMKTLIDELVGLPRFQDSLLKLEMVLQNHQFDDHLESYVCPPPEPMVLLEIEAESAGHIAAFMSEVQAQNKIQGLASITFPVSVYKVFHRDSSVARADRVRIIWIHKAPQQMSNEEYAQKFGIFLKDYAAVPVVQKNLVGLEEWSTLEGVIHTFGDSPPPPACIGTTEYESWENVDNIRHEDPLKVVHDAKDDFALNAHACVFVADLVTELDRF</sequence>
<evidence type="ECO:0000313" key="2">
    <source>
        <dbReference type="Proteomes" id="UP000623467"/>
    </source>
</evidence>
<keyword evidence="2" id="KW-1185">Reference proteome</keyword>
<evidence type="ECO:0000313" key="1">
    <source>
        <dbReference type="EMBL" id="KAF7367723.1"/>
    </source>
</evidence>
<protein>
    <submittedName>
        <fullName evidence="1">Uncharacterized protein</fullName>
    </submittedName>
</protein>
<accession>A0A8H7DD47</accession>
<comment type="caution">
    <text evidence="1">The sequence shown here is derived from an EMBL/GenBank/DDBJ whole genome shotgun (WGS) entry which is preliminary data.</text>
</comment>
<proteinExistence type="predicted"/>
<dbReference type="EMBL" id="JACAZH010000005">
    <property type="protein sequence ID" value="KAF7367723.1"/>
    <property type="molecule type" value="Genomic_DNA"/>
</dbReference>
<reference evidence="1" key="1">
    <citation type="submission" date="2020-05" db="EMBL/GenBank/DDBJ databases">
        <title>Mycena genomes resolve the evolution of fungal bioluminescence.</title>
        <authorList>
            <person name="Tsai I.J."/>
        </authorList>
    </citation>
    <scope>NUCLEOTIDE SEQUENCE</scope>
    <source>
        <strain evidence="1">160909Yilan</strain>
    </source>
</reference>
<organism evidence="1 2">
    <name type="scientific">Mycena sanguinolenta</name>
    <dbReference type="NCBI Taxonomy" id="230812"/>
    <lineage>
        <taxon>Eukaryota</taxon>
        <taxon>Fungi</taxon>
        <taxon>Dikarya</taxon>
        <taxon>Basidiomycota</taxon>
        <taxon>Agaricomycotina</taxon>
        <taxon>Agaricomycetes</taxon>
        <taxon>Agaricomycetidae</taxon>
        <taxon>Agaricales</taxon>
        <taxon>Marasmiineae</taxon>
        <taxon>Mycenaceae</taxon>
        <taxon>Mycena</taxon>
    </lineage>
</organism>
<dbReference type="Proteomes" id="UP000623467">
    <property type="component" value="Unassembled WGS sequence"/>
</dbReference>